<name>A0AAV2F8Z9_9ROSI</name>
<dbReference type="AlphaFoldDB" id="A0AAV2F8Z9"/>
<reference evidence="3 4" key="1">
    <citation type="submission" date="2024-04" db="EMBL/GenBank/DDBJ databases">
        <authorList>
            <person name="Fracassetti M."/>
        </authorList>
    </citation>
    <scope>NUCLEOTIDE SEQUENCE [LARGE SCALE GENOMIC DNA]</scope>
</reference>
<feature type="chain" id="PRO_5043326502" evidence="2">
    <location>
        <begin position="29"/>
        <end position="152"/>
    </location>
</feature>
<keyword evidence="2" id="KW-0732">Signal</keyword>
<feature type="compositionally biased region" description="Basic and acidic residues" evidence="1">
    <location>
        <begin position="105"/>
        <end position="116"/>
    </location>
</feature>
<keyword evidence="4" id="KW-1185">Reference proteome</keyword>
<protein>
    <submittedName>
        <fullName evidence="3">Uncharacterized protein</fullName>
    </submittedName>
</protein>
<evidence type="ECO:0000256" key="2">
    <source>
        <dbReference type="SAM" id="SignalP"/>
    </source>
</evidence>
<gene>
    <name evidence="3" type="ORF">LTRI10_LOCUS35212</name>
</gene>
<feature type="region of interest" description="Disordered" evidence="1">
    <location>
        <begin position="104"/>
        <end position="152"/>
    </location>
</feature>
<feature type="signal peptide" evidence="2">
    <location>
        <begin position="1"/>
        <end position="28"/>
    </location>
</feature>
<accession>A0AAV2F8Z9</accession>
<evidence type="ECO:0000256" key="1">
    <source>
        <dbReference type="SAM" id="MobiDB-lite"/>
    </source>
</evidence>
<organism evidence="3 4">
    <name type="scientific">Linum trigynum</name>
    <dbReference type="NCBI Taxonomy" id="586398"/>
    <lineage>
        <taxon>Eukaryota</taxon>
        <taxon>Viridiplantae</taxon>
        <taxon>Streptophyta</taxon>
        <taxon>Embryophyta</taxon>
        <taxon>Tracheophyta</taxon>
        <taxon>Spermatophyta</taxon>
        <taxon>Magnoliopsida</taxon>
        <taxon>eudicotyledons</taxon>
        <taxon>Gunneridae</taxon>
        <taxon>Pentapetalae</taxon>
        <taxon>rosids</taxon>
        <taxon>fabids</taxon>
        <taxon>Malpighiales</taxon>
        <taxon>Linaceae</taxon>
        <taxon>Linum</taxon>
    </lineage>
</organism>
<dbReference type="Proteomes" id="UP001497516">
    <property type="component" value="Chromosome 6"/>
</dbReference>
<feature type="compositionally biased region" description="Basic and acidic residues" evidence="1">
    <location>
        <begin position="140"/>
        <end position="152"/>
    </location>
</feature>
<evidence type="ECO:0000313" key="3">
    <source>
        <dbReference type="EMBL" id="CAL1394728.1"/>
    </source>
</evidence>
<sequence length="152" mass="16614">MAMMRGRRAVMATMLLLLALKTLEVCRGWDFSVTQFWDKTKETMQQAAGQVKISTDKKMELVSDKGHDAMQKIGEAASEKGQDYSDLFANAGDKAQNVKEIMGNAKEKAQDTKEKVSQTAGDKAQDAKDKVSQATADVGAHARNEKATADEL</sequence>
<evidence type="ECO:0000313" key="4">
    <source>
        <dbReference type="Proteomes" id="UP001497516"/>
    </source>
</evidence>
<dbReference type="EMBL" id="OZ034819">
    <property type="protein sequence ID" value="CAL1394728.1"/>
    <property type="molecule type" value="Genomic_DNA"/>
</dbReference>
<proteinExistence type="predicted"/>